<gene>
    <name evidence="2" type="ORF">L1049_008672</name>
</gene>
<evidence type="ECO:0000313" key="3">
    <source>
        <dbReference type="Proteomes" id="UP001415857"/>
    </source>
</evidence>
<reference evidence="2 3" key="1">
    <citation type="journal article" date="2024" name="Plant J.">
        <title>Genome sequences and population genomics reveal climatic adaptation and genomic divergence between two closely related sweetgum species.</title>
        <authorList>
            <person name="Xu W.Q."/>
            <person name="Ren C.Q."/>
            <person name="Zhang X.Y."/>
            <person name="Comes H.P."/>
            <person name="Liu X.H."/>
            <person name="Li Y.G."/>
            <person name="Kettle C.J."/>
            <person name="Jalonen R."/>
            <person name="Gaisberger H."/>
            <person name="Ma Y.Z."/>
            <person name="Qiu Y.X."/>
        </authorList>
    </citation>
    <scope>NUCLEOTIDE SEQUENCE [LARGE SCALE GENOMIC DNA]</scope>
    <source>
        <strain evidence="2">Hangzhou</strain>
    </source>
</reference>
<dbReference type="EMBL" id="JBBPBK010000002">
    <property type="protein sequence ID" value="KAK9290502.1"/>
    <property type="molecule type" value="Genomic_DNA"/>
</dbReference>
<dbReference type="InterPro" id="IPR012677">
    <property type="entry name" value="Nucleotide-bd_a/b_plait_sf"/>
</dbReference>
<protein>
    <recommendedName>
        <fullName evidence="4">Ribosomal protein S24e family protein</fullName>
    </recommendedName>
</protein>
<name>A0AAP0S4M7_LIQFO</name>
<evidence type="ECO:0008006" key="4">
    <source>
        <dbReference type="Google" id="ProtNLM"/>
    </source>
</evidence>
<dbReference type="PANTHER" id="PTHR48167">
    <property type="entry name" value="EXPRESSED PROTEIN"/>
    <property type="match status" value="1"/>
</dbReference>
<dbReference type="SUPFAM" id="SSF54928">
    <property type="entry name" value="RNA-binding domain, RBD"/>
    <property type="match status" value="1"/>
</dbReference>
<keyword evidence="3" id="KW-1185">Reference proteome</keyword>
<dbReference type="Proteomes" id="UP001415857">
    <property type="component" value="Unassembled WGS sequence"/>
</dbReference>
<evidence type="ECO:0000313" key="2">
    <source>
        <dbReference type="EMBL" id="KAK9290502.1"/>
    </source>
</evidence>
<accession>A0AAP0S4M7</accession>
<dbReference type="AlphaFoldDB" id="A0AAP0S4M7"/>
<dbReference type="GO" id="GO:0003676">
    <property type="term" value="F:nucleic acid binding"/>
    <property type="evidence" value="ECO:0007669"/>
    <property type="project" value="InterPro"/>
</dbReference>
<proteinExistence type="predicted"/>
<evidence type="ECO:0000256" key="1">
    <source>
        <dbReference type="SAM" id="MobiDB-lite"/>
    </source>
</evidence>
<dbReference type="InterPro" id="IPR035979">
    <property type="entry name" value="RBD_domain_sf"/>
</dbReference>
<sequence>MSKMSLLGTAIRSNCFARNSKLNQGFPSLLGDSPRRFSTEPQQPQDSPPDPFLQTPSTGLVYGKLSGINKHTLKTDIVNLLEGCNLTLNDVKVDYNWNYMPMAMMVQFRSRSAFDNAFKLIARKGRLYKLERADRAKWDILTAYDGKTVLLQGIPRNAIPEDIERFLSGCDFDASSIQTITKTAFPDPIRLAVVHFPSQTQAMNAFITKNKGFCLNNQILMRVLQ</sequence>
<dbReference type="Gene3D" id="3.30.70.330">
    <property type="match status" value="1"/>
</dbReference>
<comment type="caution">
    <text evidence="2">The sequence shown here is derived from an EMBL/GenBank/DDBJ whole genome shotgun (WGS) entry which is preliminary data.</text>
</comment>
<feature type="region of interest" description="Disordered" evidence="1">
    <location>
        <begin position="31"/>
        <end position="53"/>
    </location>
</feature>
<dbReference type="PANTHER" id="PTHR48167:SF2">
    <property type="entry name" value="EXPRESSED PROTEIN"/>
    <property type="match status" value="1"/>
</dbReference>
<organism evidence="2 3">
    <name type="scientific">Liquidambar formosana</name>
    <name type="common">Formosan gum</name>
    <dbReference type="NCBI Taxonomy" id="63359"/>
    <lineage>
        <taxon>Eukaryota</taxon>
        <taxon>Viridiplantae</taxon>
        <taxon>Streptophyta</taxon>
        <taxon>Embryophyta</taxon>
        <taxon>Tracheophyta</taxon>
        <taxon>Spermatophyta</taxon>
        <taxon>Magnoliopsida</taxon>
        <taxon>eudicotyledons</taxon>
        <taxon>Gunneridae</taxon>
        <taxon>Pentapetalae</taxon>
        <taxon>Saxifragales</taxon>
        <taxon>Altingiaceae</taxon>
        <taxon>Liquidambar</taxon>
    </lineage>
</organism>